<dbReference type="GO" id="GO:0008270">
    <property type="term" value="F:zinc ion binding"/>
    <property type="evidence" value="ECO:0007669"/>
    <property type="project" value="InterPro"/>
</dbReference>
<dbReference type="InterPro" id="IPR011032">
    <property type="entry name" value="GroES-like_sf"/>
</dbReference>
<dbReference type="CDD" id="cd05289">
    <property type="entry name" value="MDR_like_2"/>
    <property type="match status" value="1"/>
</dbReference>
<dbReference type="Proteomes" id="UP001485043">
    <property type="component" value="Unassembled WGS sequence"/>
</dbReference>
<dbReference type="PANTHER" id="PTHR11695:SF648">
    <property type="entry name" value="ZINC-BINDING OXIDOREDUCTASE"/>
    <property type="match status" value="1"/>
</dbReference>
<dbReference type="InterPro" id="IPR036291">
    <property type="entry name" value="NAD(P)-bd_dom_sf"/>
</dbReference>
<dbReference type="InterPro" id="IPR050700">
    <property type="entry name" value="YIM1/Zinc_Alcohol_DH_Fams"/>
</dbReference>
<keyword evidence="3" id="KW-1185">Reference proteome</keyword>
<organism evidence="2 3">
    <name type="scientific">Apatococcus fuscideae</name>
    <dbReference type="NCBI Taxonomy" id="2026836"/>
    <lineage>
        <taxon>Eukaryota</taxon>
        <taxon>Viridiplantae</taxon>
        <taxon>Chlorophyta</taxon>
        <taxon>core chlorophytes</taxon>
        <taxon>Trebouxiophyceae</taxon>
        <taxon>Chlorellales</taxon>
        <taxon>Chlorellaceae</taxon>
        <taxon>Apatococcus</taxon>
    </lineage>
</organism>
<evidence type="ECO:0000259" key="1">
    <source>
        <dbReference type="SMART" id="SM00829"/>
    </source>
</evidence>
<dbReference type="GO" id="GO:0016491">
    <property type="term" value="F:oxidoreductase activity"/>
    <property type="evidence" value="ECO:0007669"/>
    <property type="project" value="InterPro"/>
</dbReference>
<name>A0AAW1TE51_9CHLO</name>
<protein>
    <recommendedName>
        <fullName evidence="1">Enoyl reductase (ER) domain-containing protein</fullName>
    </recommendedName>
</protein>
<accession>A0AAW1TE51</accession>
<sequence length="328" mass="35468">MRVCQFNRYGDSSVLDIVEKPPPARAKGEVVVEVKATSINPLDIKIRNGHFFSYIFKLPKTPGGDVAGTVLECSAESKFKKGDRVFGFVMGGTYVEMVAAPEKNLVLIPKAVSFEEAAAASGSAYTAWQALDVDSLKSGQRVLIHGGSGGVGHIAIQLAKAAGAYVITTASAGNFQFVKELGADEVIDYVIADFVAKLKGKPVDLVIDSIGGDYNARSMKVLKRSGRYAHVLANGYARLGYGPNVMGPLLETRDILYGLLMRLLRLGPMYHIVAAHNDLDQLSRIAGLMASGKLKLHIDRRFPLAQVRAAHDHFEFGRPRGKVVIDVK</sequence>
<dbReference type="Pfam" id="PF13602">
    <property type="entry name" value="ADH_zinc_N_2"/>
    <property type="match status" value="1"/>
</dbReference>
<dbReference type="PROSITE" id="PS01162">
    <property type="entry name" value="QOR_ZETA_CRYSTAL"/>
    <property type="match status" value="1"/>
</dbReference>
<dbReference type="AlphaFoldDB" id="A0AAW1TE51"/>
<dbReference type="SUPFAM" id="SSF50129">
    <property type="entry name" value="GroES-like"/>
    <property type="match status" value="1"/>
</dbReference>
<reference evidence="2 3" key="1">
    <citation type="journal article" date="2024" name="Nat. Commun.">
        <title>Phylogenomics reveals the evolutionary origins of lichenization in chlorophyte algae.</title>
        <authorList>
            <person name="Puginier C."/>
            <person name="Libourel C."/>
            <person name="Otte J."/>
            <person name="Skaloud P."/>
            <person name="Haon M."/>
            <person name="Grisel S."/>
            <person name="Petersen M."/>
            <person name="Berrin J.G."/>
            <person name="Delaux P.M."/>
            <person name="Dal Grande F."/>
            <person name="Keller J."/>
        </authorList>
    </citation>
    <scope>NUCLEOTIDE SEQUENCE [LARGE SCALE GENOMIC DNA]</scope>
    <source>
        <strain evidence="2 3">SAG 2523</strain>
    </source>
</reference>
<dbReference type="SUPFAM" id="SSF51735">
    <property type="entry name" value="NAD(P)-binding Rossmann-fold domains"/>
    <property type="match status" value="1"/>
</dbReference>
<dbReference type="Pfam" id="PF08240">
    <property type="entry name" value="ADH_N"/>
    <property type="match status" value="1"/>
</dbReference>
<dbReference type="InterPro" id="IPR002364">
    <property type="entry name" value="Quin_OxRdtase/zeta-crystal_CS"/>
</dbReference>
<dbReference type="PANTHER" id="PTHR11695">
    <property type="entry name" value="ALCOHOL DEHYDROGENASE RELATED"/>
    <property type="match status" value="1"/>
</dbReference>
<dbReference type="EMBL" id="JALJOV010000092">
    <property type="protein sequence ID" value="KAK9867351.1"/>
    <property type="molecule type" value="Genomic_DNA"/>
</dbReference>
<evidence type="ECO:0000313" key="3">
    <source>
        <dbReference type="Proteomes" id="UP001485043"/>
    </source>
</evidence>
<dbReference type="Gene3D" id="3.40.50.720">
    <property type="entry name" value="NAD(P)-binding Rossmann-like Domain"/>
    <property type="match status" value="1"/>
</dbReference>
<gene>
    <name evidence="2" type="ORF">WJX84_000646</name>
</gene>
<feature type="domain" description="Enoyl reductase (ER)" evidence="1">
    <location>
        <begin position="10"/>
        <end position="325"/>
    </location>
</feature>
<dbReference type="InterPro" id="IPR013154">
    <property type="entry name" value="ADH-like_N"/>
</dbReference>
<proteinExistence type="predicted"/>
<dbReference type="SMART" id="SM00829">
    <property type="entry name" value="PKS_ER"/>
    <property type="match status" value="1"/>
</dbReference>
<comment type="caution">
    <text evidence="2">The sequence shown here is derived from an EMBL/GenBank/DDBJ whole genome shotgun (WGS) entry which is preliminary data.</text>
</comment>
<dbReference type="InterPro" id="IPR020843">
    <property type="entry name" value="ER"/>
</dbReference>
<evidence type="ECO:0000313" key="2">
    <source>
        <dbReference type="EMBL" id="KAK9867351.1"/>
    </source>
</evidence>
<dbReference type="Gene3D" id="3.90.180.10">
    <property type="entry name" value="Medium-chain alcohol dehydrogenases, catalytic domain"/>
    <property type="match status" value="1"/>
</dbReference>